<evidence type="ECO:0000256" key="3">
    <source>
        <dbReference type="ARBA" id="ARBA00022448"/>
    </source>
</evidence>
<dbReference type="PANTHER" id="PTHR43848">
    <property type="entry name" value="PUTRESCINE TRANSPORT SYSTEM PERMEASE PROTEIN POTI"/>
    <property type="match status" value="1"/>
</dbReference>
<feature type="transmembrane region" description="Helical" evidence="8">
    <location>
        <begin position="203"/>
        <end position="224"/>
    </location>
</feature>
<comment type="subcellular location">
    <subcellularLocation>
        <location evidence="1 8">Cell membrane</location>
        <topology evidence="1 8">Multi-pass membrane protein</topology>
    </subcellularLocation>
</comment>
<reference evidence="10" key="1">
    <citation type="journal article" date="2021" name="Front. Microbiol.">
        <title>Comprehensive Comparative Genomics and Phenotyping of Methylobacterium Species.</title>
        <authorList>
            <person name="Alessa O."/>
            <person name="Ogura Y."/>
            <person name="Fujitani Y."/>
            <person name="Takami H."/>
            <person name="Hayashi T."/>
            <person name="Sahin N."/>
            <person name="Tani A."/>
        </authorList>
    </citation>
    <scope>NUCLEOTIDE SEQUENCE</scope>
    <source>
        <strain evidence="10">DSM 19015</strain>
    </source>
</reference>
<keyword evidence="4" id="KW-1003">Cell membrane</keyword>
<evidence type="ECO:0000256" key="8">
    <source>
        <dbReference type="RuleBase" id="RU363032"/>
    </source>
</evidence>
<reference evidence="10" key="2">
    <citation type="submission" date="2021-08" db="EMBL/GenBank/DDBJ databases">
        <authorList>
            <person name="Tani A."/>
            <person name="Ola A."/>
            <person name="Ogura Y."/>
            <person name="Katsura K."/>
            <person name="Hayashi T."/>
        </authorList>
    </citation>
    <scope>NUCLEOTIDE SEQUENCE</scope>
    <source>
        <strain evidence="10">DSM 19015</strain>
    </source>
</reference>
<dbReference type="Gene3D" id="1.10.3720.10">
    <property type="entry name" value="MetI-like"/>
    <property type="match status" value="1"/>
</dbReference>
<evidence type="ECO:0000256" key="5">
    <source>
        <dbReference type="ARBA" id="ARBA00022692"/>
    </source>
</evidence>
<evidence type="ECO:0000313" key="10">
    <source>
        <dbReference type="EMBL" id="GJD96464.1"/>
    </source>
</evidence>
<feature type="transmembrane region" description="Helical" evidence="8">
    <location>
        <begin position="106"/>
        <end position="128"/>
    </location>
</feature>
<evidence type="ECO:0000313" key="11">
    <source>
        <dbReference type="Proteomes" id="UP001055125"/>
    </source>
</evidence>
<accession>A0ABQ4S3H1</accession>
<evidence type="ECO:0000256" key="2">
    <source>
        <dbReference type="ARBA" id="ARBA00007069"/>
    </source>
</evidence>
<keyword evidence="6 8" id="KW-1133">Transmembrane helix</keyword>
<organism evidence="10 11">
    <name type="scientific">Methylobacterium iners</name>
    <dbReference type="NCBI Taxonomy" id="418707"/>
    <lineage>
        <taxon>Bacteria</taxon>
        <taxon>Pseudomonadati</taxon>
        <taxon>Pseudomonadota</taxon>
        <taxon>Alphaproteobacteria</taxon>
        <taxon>Hyphomicrobiales</taxon>
        <taxon>Methylobacteriaceae</taxon>
        <taxon>Methylobacterium</taxon>
    </lineage>
</organism>
<keyword evidence="5 8" id="KW-0812">Transmembrane</keyword>
<gene>
    <name evidence="10" type="primary">ydcV_1</name>
    <name evidence="10" type="ORF">OCOJLMKI_3685</name>
</gene>
<proteinExistence type="inferred from homology"/>
<dbReference type="CDD" id="cd06261">
    <property type="entry name" value="TM_PBP2"/>
    <property type="match status" value="1"/>
</dbReference>
<evidence type="ECO:0000259" key="9">
    <source>
        <dbReference type="PROSITE" id="PS50928"/>
    </source>
</evidence>
<feature type="transmembrane region" description="Helical" evidence="8">
    <location>
        <begin position="78"/>
        <end position="97"/>
    </location>
</feature>
<dbReference type="InterPro" id="IPR051789">
    <property type="entry name" value="Bact_Polyamine_Transport"/>
</dbReference>
<comment type="caution">
    <text evidence="10">The sequence shown here is derived from an EMBL/GenBank/DDBJ whole genome shotgun (WGS) entry which is preliminary data.</text>
</comment>
<feature type="transmembrane region" description="Helical" evidence="8">
    <location>
        <begin position="158"/>
        <end position="182"/>
    </location>
</feature>
<keyword evidence="3 8" id="KW-0813">Transport</keyword>
<dbReference type="Proteomes" id="UP001055125">
    <property type="component" value="Unassembled WGS sequence"/>
</dbReference>
<feature type="transmembrane region" description="Helical" evidence="8">
    <location>
        <begin position="12"/>
        <end position="35"/>
    </location>
</feature>
<feature type="transmembrane region" description="Helical" evidence="8">
    <location>
        <begin position="260"/>
        <end position="284"/>
    </location>
</feature>
<dbReference type="PROSITE" id="PS50928">
    <property type="entry name" value="ABC_TM1"/>
    <property type="match status" value="1"/>
</dbReference>
<evidence type="ECO:0000256" key="1">
    <source>
        <dbReference type="ARBA" id="ARBA00004651"/>
    </source>
</evidence>
<dbReference type="PANTHER" id="PTHR43848:SF2">
    <property type="entry name" value="PUTRESCINE TRANSPORT SYSTEM PERMEASE PROTEIN POTI"/>
    <property type="match status" value="1"/>
</dbReference>
<evidence type="ECO:0000256" key="6">
    <source>
        <dbReference type="ARBA" id="ARBA00022989"/>
    </source>
</evidence>
<evidence type="ECO:0000256" key="4">
    <source>
        <dbReference type="ARBA" id="ARBA00022475"/>
    </source>
</evidence>
<protein>
    <submittedName>
        <fullName evidence="10">Inner membrane ABC transporter permease protein YdcV</fullName>
    </submittedName>
</protein>
<dbReference type="Pfam" id="PF00528">
    <property type="entry name" value="BPD_transp_1"/>
    <property type="match status" value="1"/>
</dbReference>
<dbReference type="InterPro" id="IPR000515">
    <property type="entry name" value="MetI-like"/>
</dbReference>
<feature type="domain" description="ABC transmembrane type-1" evidence="9">
    <location>
        <begin position="72"/>
        <end position="278"/>
    </location>
</feature>
<dbReference type="RefSeq" id="WP_238245566.1">
    <property type="nucleotide sequence ID" value="NZ_BPQP01000061.1"/>
</dbReference>
<evidence type="ECO:0000256" key="7">
    <source>
        <dbReference type="ARBA" id="ARBA00023136"/>
    </source>
</evidence>
<dbReference type="SUPFAM" id="SSF161098">
    <property type="entry name" value="MetI-like"/>
    <property type="match status" value="1"/>
</dbReference>
<comment type="similarity">
    <text evidence="2">Belongs to the binding-protein-dependent transport system permease family. CysTW subfamily.</text>
</comment>
<keyword evidence="11" id="KW-1185">Reference proteome</keyword>
<sequence length="296" mass="31667">MTSDRPRGPAFYVLALFFAGFVAFLYGPTLTILVLSFQGPQGGLTFPMNGVSTHWFSRLWAGVGVVDIWAALWRSLKLGIVVMLLTVVVAFFAGLAFRKHFRGESLLFTVAIASLIVPSIVVSLGIGLEFRLIDDGIKALAAATGWGFLQDHGTAMGLYTSALGAHLTWTLPFGLLIMFAVFNRFNPAYEEAARDLGATGPQILRHVVVPILAPALVGVALFGFTLSFDELARTSQAIGGRNTLPLELQGLTTTVTTPEIYALGTLTTGVSLAVIGAALGAAVWMQRRRARRSLIG</sequence>
<keyword evidence="7 8" id="KW-0472">Membrane</keyword>
<dbReference type="InterPro" id="IPR035906">
    <property type="entry name" value="MetI-like_sf"/>
</dbReference>
<dbReference type="EMBL" id="BPQP01000061">
    <property type="protein sequence ID" value="GJD96464.1"/>
    <property type="molecule type" value="Genomic_DNA"/>
</dbReference>
<name>A0ABQ4S3H1_9HYPH</name>